<reference evidence="14 16" key="2">
    <citation type="submission" date="2021-02" db="EMBL/GenBank/DDBJ databases">
        <title>Complete Genome Sequence of Cupriavidus oxalaticus Strain Ox1, a Soil Oxalate-Degrading Species.</title>
        <authorList>
            <person name="Palmieri F."/>
            <person name="Udriet P."/>
            <person name="Deuasquier M."/>
            <person name="Beaudoing E."/>
            <person name="Johnson S.L."/>
            <person name="Davenport K.W."/>
            <person name="Chain P.S."/>
            <person name="Bindschedler S."/>
            <person name="Junier P."/>
        </authorList>
    </citation>
    <scope>NUCLEOTIDE SEQUENCE [LARGE SCALE GENOMIC DNA]</scope>
    <source>
        <strain evidence="14 16">Ox1</strain>
    </source>
</reference>
<dbReference type="AlphaFoldDB" id="A0A375GB95"/>
<evidence type="ECO:0000313" key="14">
    <source>
        <dbReference type="EMBL" id="QRQ95316.1"/>
    </source>
</evidence>
<dbReference type="EMBL" id="OGUS01000131">
    <property type="protein sequence ID" value="SPC17272.1"/>
    <property type="molecule type" value="Genomic_DNA"/>
</dbReference>
<gene>
    <name evidence="15" type="ORF">CO2235_90146</name>
    <name evidence="14" type="ORF">JTE92_17815</name>
</gene>
<dbReference type="Pfam" id="PF01546">
    <property type="entry name" value="Peptidase_M20"/>
    <property type="match status" value="1"/>
</dbReference>
<dbReference type="Gene3D" id="3.40.630.10">
    <property type="entry name" value="Zn peptidases"/>
    <property type="match status" value="2"/>
</dbReference>
<keyword evidence="10" id="KW-0862">Zinc</keyword>
<feature type="domain" description="Peptidase M20 dimerisation" evidence="13">
    <location>
        <begin position="171"/>
        <end position="271"/>
    </location>
</feature>
<dbReference type="CDD" id="cd08659">
    <property type="entry name" value="M20_ArgE_DapE-like"/>
    <property type="match status" value="1"/>
</dbReference>
<comment type="similarity">
    <text evidence="4">Belongs to the peptidase M20A family.</text>
</comment>
<keyword evidence="7" id="KW-0028">Amino-acid biosynthesis</keyword>
<dbReference type="InterPro" id="IPR050072">
    <property type="entry name" value="Peptidase_M20A"/>
</dbReference>
<protein>
    <recommendedName>
        <fullName evidence="6">Probable succinyl-diaminopimelate desuccinylase</fullName>
        <ecNumber evidence="5">3.5.1.18</ecNumber>
    </recommendedName>
</protein>
<dbReference type="InterPro" id="IPR011650">
    <property type="entry name" value="Peptidase_M20_dimer"/>
</dbReference>
<keyword evidence="11" id="KW-0170">Cobalt</keyword>
<accession>A0A375GB95</accession>
<dbReference type="GO" id="GO:0009089">
    <property type="term" value="P:lysine biosynthetic process via diaminopimelate"/>
    <property type="evidence" value="ECO:0007669"/>
    <property type="project" value="UniProtKB-UniPathway"/>
</dbReference>
<dbReference type="InterPro" id="IPR010182">
    <property type="entry name" value="ArgE/DapE"/>
</dbReference>
<dbReference type="SUPFAM" id="SSF53187">
    <property type="entry name" value="Zn-dependent exopeptidases"/>
    <property type="match status" value="1"/>
</dbReference>
<name>A0A375GB95_9BURK</name>
<dbReference type="GO" id="GO:0009014">
    <property type="term" value="F:succinyl-diaminopimelate desuccinylase activity"/>
    <property type="evidence" value="ECO:0007669"/>
    <property type="project" value="UniProtKB-EC"/>
</dbReference>
<dbReference type="InterPro" id="IPR001261">
    <property type="entry name" value="ArgE/DapE_CS"/>
</dbReference>
<organism evidence="15">
    <name type="scientific">Cupriavidus oxalaticus</name>
    <dbReference type="NCBI Taxonomy" id="96344"/>
    <lineage>
        <taxon>Bacteria</taxon>
        <taxon>Pseudomonadati</taxon>
        <taxon>Pseudomonadota</taxon>
        <taxon>Betaproteobacteria</taxon>
        <taxon>Burkholderiales</taxon>
        <taxon>Burkholderiaceae</taxon>
        <taxon>Cupriavidus</taxon>
    </lineage>
</organism>
<dbReference type="Pfam" id="PF07687">
    <property type="entry name" value="M20_dimer"/>
    <property type="match status" value="1"/>
</dbReference>
<evidence type="ECO:0000259" key="13">
    <source>
        <dbReference type="Pfam" id="PF07687"/>
    </source>
</evidence>
<dbReference type="GeneID" id="303491410"/>
<dbReference type="GO" id="GO:0046872">
    <property type="term" value="F:metal ion binding"/>
    <property type="evidence" value="ECO:0007669"/>
    <property type="project" value="UniProtKB-KW"/>
</dbReference>
<evidence type="ECO:0000256" key="4">
    <source>
        <dbReference type="ARBA" id="ARBA00006247"/>
    </source>
</evidence>
<dbReference type="RefSeq" id="WP_063238473.1">
    <property type="nucleotide sequence ID" value="NZ_CP069810.1"/>
</dbReference>
<evidence type="ECO:0000256" key="1">
    <source>
        <dbReference type="ARBA" id="ARBA00001941"/>
    </source>
</evidence>
<comment type="pathway">
    <text evidence="3">Amino-acid biosynthesis; L-lysine biosynthesis via DAP pathway; LL-2,6-diaminopimelate from (S)-tetrahydrodipicolinate (succinylase route): step 3/3.</text>
</comment>
<evidence type="ECO:0000256" key="8">
    <source>
        <dbReference type="ARBA" id="ARBA00022723"/>
    </source>
</evidence>
<evidence type="ECO:0000256" key="11">
    <source>
        <dbReference type="ARBA" id="ARBA00023285"/>
    </source>
</evidence>
<keyword evidence="9" id="KW-0378">Hydrolase</keyword>
<evidence type="ECO:0000256" key="5">
    <source>
        <dbReference type="ARBA" id="ARBA00011921"/>
    </source>
</evidence>
<keyword evidence="8" id="KW-0479">Metal-binding</keyword>
<comment type="cofactor">
    <cofactor evidence="2">
        <name>Zn(2+)</name>
        <dbReference type="ChEBI" id="CHEBI:29105"/>
    </cofactor>
</comment>
<evidence type="ECO:0000256" key="12">
    <source>
        <dbReference type="ARBA" id="ARBA00051301"/>
    </source>
</evidence>
<proteinExistence type="inferred from homology"/>
<dbReference type="InterPro" id="IPR002933">
    <property type="entry name" value="Peptidase_M20"/>
</dbReference>
<evidence type="ECO:0000256" key="3">
    <source>
        <dbReference type="ARBA" id="ARBA00005130"/>
    </source>
</evidence>
<dbReference type="EC" id="3.5.1.18" evidence="5"/>
<comment type="catalytic activity">
    <reaction evidence="12">
        <text>N-succinyl-(2S,6S)-2,6-diaminopimelate + H2O = (2S,6S)-2,6-diaminopimelate + succinate</text>
        <dbReference type="Rhea" id="RHEA:22608"/>
        <dbReference type="ChEBI" id="CHEBI:15377"/>
        <dbReference type="ChEBI" id="CHEBI:30031"/>
        <dbReference type="ChEBI" id="CHEBI:57609"/>
        <dbReference type="ChEBI" id="CHEBI:58087"/>
        <dbReference type="EC" id="3.5.1.18"/>
    </reaction>
</comment>
<evidence type="ECO:0000256" key="9">
    <source>
        <dbReference type="ARBA" id="ARBA00022801"/>
    </source>
</evidence>
<dbReference type="PANTHER" id="PTHR43808">
    <property type="entry name" value="ACETYLORNITHINE DEACETYLASE"/>
    <property type="match status" value="1"/>
</dbReference>
<dbReference type="PANTHER" id="PTHR43808:SF8">
    <property type="entry name" value="PEPTIDASE M20 DIMERISATION DOMAIN-CONTAINING PROTEIN"/>
    <property type="match status" value="1"/>
</dbReference>
<dbReference type="PROSITE" id="PS00758">
    <property type="entry name" value="ARGE_DAPE_CPG2_1"/>
    <property type="match status" value="1"/>
</dbReference>
<comment type="cofactor">
    <cofactor evidence="1">
        <name>Co(2+)</name>
        <dbReference type="ChEBI" id="CHEBI:48828"/>
    </cofactor>
</comment>
<evidence type="ECO:0000256" key="6">
    <source>
        <dbReference type="ARBA" id="ARBA00016853"/>
    </source>
</evidence>
<keyword evidence="16" id="KW-1185">Reference proteome</keyword>
<dbReference type="Proteomes" id="UP000256862">
    <property type="component" value="Chromosome CO2235"/>
</dbReference>
<sequence>MIDAISLTQELVRIPSVNPPGDEERCARYLAGLLADAGFSVELDVFGPHRFNLVAVLNGKGEGKPLGFTGHLDTVPLGAARWEHDPFGAEIVDGKLYGRGSSDMKAGIAAFIVSCLQARDTIREGNGLRLLLTGGEETGCDGARALAASGKGAQALSLLIVGEPTANYPCIGHKGALWLEGVAFGKTAHGSMPEKGDNAIYKATRAIETLREMRLEDQHPLMGRATLNIGTFHAGLNINSVPDRATFTVDMRTVPGMVHECLCSKLRNLLGNGIALEPLVDVPPLHSEAGNPAIAAVFDVCAKYHDAPLVSRSVPFFTDGSTLGPLTGNPPTVILGPGEPAMAHQTDEYCHTARIEEAVTIYRSIIEAHC</sequence>
<evidence type="ECO:0000313" key="16">
    <source>
        <dbReference type="Proteomes" id="UP000623307"/>
    </source>
</evidence>
<dbReference type="Gene3D" id="3.30.70.360">
    <property type="match status" value="1"/>
</dbReference>
<dbReference type="UniPathway" id="UPA00034">
    <property type="reaction ID" value="UER00021"/>
</dbReference>
<evidence type="ECO:0000313" key="15">
    <source>
        <dbReference type="EMBL" id="SPC17272.1"/>
    </source>
</evidence>
<reference evidence="15" key="1">
    <citation type="submission" date="2018-01" db="EMBL/GenBank/DDBJ databases">
        <authorList>
            <person name="Clerissi C."/>
        </authorList>
    </citation>
    <scope>NUCLEOTIDE SEQUENCE</scope>
    <source>
        <strain evidence="15">Cupriavidus oxalaticus LMG 2235</strain>
    </source>
</reference>
<dbReference type="InterPro" id="IPR036264">
    <property type="entry name" value="Bact_exopeptidase_dim_dom"/>
</dbReference>
<dbReference type="NCBIfam" id="TIGR01910">
    <property type="entry name" value="DapE-ArgE"/>
    <property type="match status" value="1"/>
</dbReference>
<dbReference type="SUPFAM" id="SSF55031">
    <property type="entry name" value="Bacterial exopeptidase dimerisation domain"/>
    <property type="match status" value="1"/>
</dbReference>
<dbReference type="EMBL" id="CP069812">
    <property type="protein sequence ID" value="QRQ95316.1"/>
    <property type="molecule type" value="Genomic_DNA"/>
</dbReference>
<evidence type="ECO:0000256" key="7">
    <source>
        <dbReference type="ARBA" id="ARBA00022605"/>
    </source>
</evidence>
<dbReference type="PROSITE" id="PS00759">
    <property type="entry name" value="ARGE_DAPE_CPG2_2"/>
    <property type="match status" value="1"/>
</dbReference>
<evidence type="ECO:0000256" key="2">
    <source>
        <dbReference type="ARBA" id="ARBA00001947"/>
    </source>
</evidence>
<evidence type="ECO:0000256" key="10">
    <source>
        <dbReference type="ARBA" id="ARBA00022833"/>
    </source>
</evidence>
<dbReference type="Proteomes" id="UP000623307">
    <property type="component" value="Chromosome 2"/>
</dbReference>
<dbReference type="OrthoDB" id="7055905at2"/>